<accession>M2SNV5</accession>
<reference evidence="3" key="2">
    <citation type="journal article" date="2013" name="PLoS Genet.">
        <title>Comparative genome structure, secondary metabolite, and effector coding capacity across Cochliobolus pathogens.</title>
        <authorList>
            <person name="Condon B.J."/>
            <person name="Leng Y."/>
            <person name="Wu D."/>
            <person name="Bushley K.E."/>
            <person name="Ohm R.A."/>
            <person name="Otillar R."/>
            <person name="Martin J."/>
            <person name="Schackwitz W."/>
            <person name="Grimwood J."/>
            <person name="MohdZainudin N."/>
            <person name="Xue C."/>
            <person name="Wang R."/>
            <person name="Manning V.A."/>
            <person name="Dhillon B."/>
            <person name="Tu Z.J."/>
            <person name="Steffenson B.J."/>
            <person name="Salamov A."/>
            <person name="Sun H."/>
            <person name="Lowry S."/>
            <person name="LaButti K."/>
            <person name="Han J."/>
            <person name="Copeland A."/>
            <person name="Lindquist E."/>
            <person name="Barry K."/>
            <person name="Schmutz J."/>
            <person name="Baker S.E."/>
            <person name="Ciuffetti L.M."/>
            <person name="Grigoriev I.V."/>
            <person name="Zhong S."/>
            <person name="Turgeon B.G."/>
        </authorList>
    </citation>
    <scope>NUCLEOTIDE SEQUENCE [LARGE SCALE GENOMIC DNA]</scope>
    <source>
        <strain evidence="3">ND90Pr / ATCC 201652</strain>
    </source>
</reference>
<reference evidence="2 3" key="1">
    <citation type="journal article" date="2012" name="PLoS Pathog.">
        <title>Diverse lifestyles and strategies of plant pathogenesis encoded in the genomes of eighteen Dothideomycetes fungi.</title>
        <authorList>
            <person name="Ohm R.A."/>
            <person name="Feau N."/>
            <person name="Henrissat B."/>
            <person name="Schoch C.L."/>
            <person name="Horwitz B.A."/>
            <person name="Barry K.W."/>
            <person name="Condon B.J."/>
            <person name="Copeland A.C."/>
            <person name="Dhillon B."/>
            <person name="Glaser F."/>
            <person name="Hesse C.N."/>
            <person name="Kosti I."/>
            <person name="LaButti K."/>
            <person name="Lindquist E.A."/>
            <person name="Lucas S."/>
            <person name="Salamov A.A."/>
            <person name="Bradshaw R.E."/>
            <person name="Ciuffetti L."/>
            <person name="Hamelin R.C."/>
            <person name="Kema G.H.J."/>
            <person name="Lawrence C."/>
            <person name="Scott J.A."/>
            <person name="Spatafora J.W."/>
            <person name="Turgeon B.G."/>
            <person name="de Wit P.J.G.M."/>
            <person name="Zhong S."/>
            <person name="Goodwin S.B."/>
            <person name="Grigoriev I.V."/>
        </authorList>
    </citation>
    <scope>NUCLEOTIDE SEQUENCE [LARGE SCALE GENOMIC DNA]</scope>
    <source>
        <strain evidence="3">ND90Pr / ATCC 201652</strain>
    </source>
</reference>
<dbReference type="KEGG" id="bsc:COCSADRAFT_160232"/>
<dbReference type="HOGENOM" id="CLU_2512476_0_0_1"/>
<feature type="chain" id="PRO_5004025145" description="Hydrophobin" evidence="1">
    <location>
        <begin position="27"/>
        <end position="85"/>
    </location>
</feature>
<dbReference type="GeneID" id="19132021"/>
<keyword evidence="1" id="KW-0732">Signal</keyword>
<dbReference type="RefSeq" id="XP_007699902.1">
    <property type="nucleotide sequence ID" value="XM_007701712.1"/>
</dbReference>
<evidence type="ECO:0000313" key="2">
    <source>
        <dbReference type="EMBL" id="EMD63980.1"/>
    </source>
</evidence>
<evidence type="ECO:0000313" key="3">
    <source>
        <dbReference type="Proteomes" id="UP000016934"/>
    </source>
</evidence>
<dbReference type="EMBL" id="KB445643">
    <property type="protein sequence ID" value="EMD63980.1"/>
    <property type="molecule type" value="Genomic_DNA"/>
</dbReference>
<dbReference type="AlphaFoldDB" id="M2SNV5"/>
<evidence type="ECO:0000256" key="1">
    <source>
        <dbReference type="SAM" id="SignalP"/>
    </source>
</evidence>
<name>M2SNV5_COCSN</name>
<evidence type="ECO:0008006" key="4">
    <source>
        <dbReference type="Google" id="ProtNLM"/>
    </source>
</evidence>
<protein>
    <recommendedName>
        <fullName evidence="4">Hydrophobin</fullName>
    </recommendedName>
</protein>
<gene>
    <name evidence="2" type="ORF">COCSADRAFT_160232</name>
</gene>
<proteinExistence type="predicted"/>
<feature type="signal peptide" evidence="1">
    <location>
        <begin position="1"/>
        <end position="26"/>
    </location>
</feature>
<organism evidence="2 3">
    <name type="scientific">Cochliobolus sativus (strain ND90Pr / ATCC 201652)</name>
    <name type="common">Common root rot and spot blotch fungus</name>
    <name type="synonym">Bipolaris sorokiniana</name>
    <dbReference type="NCBI Taxonomy" id="665912"/>
    <lineage>
        <taxon>Eukaryota</taxon>
        <taxon>Fungi</taxon>
        <taxon>Dikarya</taxon>
        <taxon>Ascomycota</taxon>
        <taxon>Pezizomycotina</taxon>
        <taxon>Dothideomycetes</taxon>
        <taxon>Pleosporomycetidae</taxon>
        <taxon>Pleosporales</taxon>
        <taxon>Pleosporineae</taxon>
        <taxon>Pleosporaceae</taxon>
        <taxon>Bipolaris</taxon>
    </lineage>
</organism>
<keyword evidence="3" id="KW-1185">Reference proteome</keyword>
<sequence length="85" mass="8691">MNLTIKMKTFTTLIITTLYGAYQANAACTAIETATNGAVASQVIAAGVTTTLHDQPCTALVSCPTNGVGGRVINMNAGCRAVQIS</sequence>
<dbReference type="Proteomes" id="UP000016934">
    <property type="component" value="Unassembled WGS sequence"/>
</dbReference>